<evidence type="ECO:0000256" key="7">
    <source>
        <dbReference type="SAM" id="Phobius"/>
    </source>
</evidence>
<dbReference type="EMBL" id="JARK01000057">
    <property type="protein sequence ID" value="EYC44550.1"/>
    <property type="molecule type" value="Genomic_DNA"/>
</dbReference>
<evidence type="ECO:0000256" key="1">
    <source>
        <dbReference type="ARBA" id="ARBA00004141"/>
    </source>
</evidence>
<keyword evidence="4" id="KW-0653">Protein transport</keyword>
<keyword evidence="5 7" id="KW-1133">Transmembrane helix</keyword>
<dbReference type="InterPro" id="IPR000109">
    <property type="entry name" value="POT_fam"/>
</dbReference>
<comment type="similarity">
    <text evidence="2">Belongs to the major facilitator superfamily. Proton-dependent oligopeptide transporter (POT/PTR) (TC 2.A.17) family.</text>
</comment>
<evidence type="ECO:0000313" key="9">
    <source>
        <dbReference type="Proteomes" id="UP000024635"/>
    </source>
</evidence>
<dbReference type="InterPro" id="IPR036259">
    <property type="entry name" value="MFS_trans_sf"/>
</dbReference>
<dbReference type="GO" id="GO:0016020">
    <property type="term" value="C:membrane"/>
    <property type="evidence" value="ECO:0007669"/>
    <property type="project" value="UniProtKB-SubCell"/>
</dbReference>
<feature type="transmembrane region" description="Helical" evidence="7">
    <location>
        <begin position="87"/>
        <end position="109"/>
    </location>
</feature>
<keyword evidence="4" id="KW-0571">Peptide transport</keyword>
<proteinExistence type="inferred from homology"/>
<evidence type="ECO:0000256" key="3">
    <source>
        <dbReference type="ARBA" id="ARBA00022692"/>
    </source>
</evidence>
<dbReference type="STRING" id="53326.A0A016WY54"/>
<dbReference type="Proteomes" id="UP000024635">
    <property type="component" value="Unassembled WGS sequence"/>
</dbReference>
<dbReference type="Gene3D" id="1.20.1250.20">
    <property type="entry name" value="MFS general substrate transporter like domains"/>
    <property type="match status" value="1"/>
</dbReference>
<dbReference type="GO" id="GO:0022857">
    <property type="term" value="F:transmembrane transporter activity"/>
    <property type="evidence" value="ECO:0007669"/>
    <property type="project" value="InterPro"/>
</dbReference>
<keyword evidence="3 7" id="KW-0812">Transmembrane</keyword>
<keyword evidence="9" id="KW-1185">Reference proteome</keyword>
<comment type="caution">
    <text evidence="8">The sequence shown here is derived from an EMBL/GenBank/DDBJ whole genome shotgun (WGS) entry which is preliminary data.</text>
</comment>
<dbReference type="FunFam" id="1.20.1250.20:FF:000537">
    <property type="entry name" value="Peptide transporter family 2"/>
    <property type="match status" value="1"/>
</dbReference>
<gene>
    <name evidence="8" type="primary">Acey_s0457.g1797</name>
    <name evidence="8" type="ORF">Y032_0457g1797</name>
</gene>
<organism evidence="8 9">
    <name type="scientific">Ancylostoma ceylanicum</name>
    <dbReference type="NCBI Taxonomy" id="53326"/>
    <lineage>
        <taxon>Eukaryota</taxon>
        <taxon>Metazoa</taxon>
        <taxon>Ecdysozoa</taxon>
        <taxon>Nematoda</taxon>
        <taxon>Chromadorea</taxon>
        <taxon>Rhabditida</taxon>
        <taxon>Rhabditina</taxon>
        <taxon>Rhabditomorpha</taxon>
        <taxon>Strongyloidea</taxon>
        <taxon>Ancylostomatidae</taxon>
        <taxon>Ancylostomatinae</taxon>
        <taxon>Ancylostoma</taxon>
    </lineage>
</organism>
<evidence type="ECO:0000256" key="2">
    <source>
        <dbReference type="ARBA" id="ARBA00005982"/>
    </source>
</evidence>
<keyword evidence="4" id="KW-0813">Transport</keyword>
<evidence type="ECO:0000256" key="5">
    <source>
        <dbReference type="ARBA" id="ARBA00022989"/>
    </source>
</evidence>
<dbReference type="GO" id="GO:0015833">
    <property type="term" value="P:peptide transport"/>
    <property type="evidence" value="ECO:0007669"/>
    <property type="project" value="UniProtKB-KW"/>
</dbReference>
<accession>A0A016WY54</accession>
<evidence type="ECO:0000256" key="4">
    <source>
        <dbReference type="ARBA" id="ARBA00022856"/>
    </source>
</evidence>
<protein>
    <submittedName>
        <fullName evidence="8">Uncharacterized protein</fullName>
    </submittedName>
</protein>
<feature type="transmembrane region" description="Helical" evidence="7">
    <location>
        <begin position="47"/>
        <end position="66"/>
    </location>
</feature>
<dbReference type="Pfam" id="PF00854">
    <property type="entry name" value="PTR2"/>
    <property type="match status" value="1"/>
</dbReference>
<name>A0A016WY54_9BILA</name>
<feature type="transmembrane region" description="Helical" evidence="7">
    <location>
        <begin position="115"/>
        <end position="137"/>
    </location>
</feature>
<evidence type="ECO:0000256" key="6">
    <source>
        <dbReference type="ARBA" id="ARBA00023136"/>
    </source>
</evidence>
<reference evidence="9" key="1">
    <citation type="journal article" date="2015" name="Nat. Genet.">
        <title>The genome and transcriptome of the zoonotic hookworm Ancylostoma ceylanicum identify infection-specific gene families.</title>
        <authorList>
            <person name="Schwarz E.M."/>
            <person name="Hu Y."/>
            <person name="Antoshechkin I."/>
            <person name="Miller M.M."/>
            <person name="Sternberg P.W."/>
            <person name="Aroian R.V."/>
        </authorList>
    </citation>
    <scope>NUCLEOTIDE SEQUENCE</scope>
    <source>
        <strain evidence="9">HY135</strain>
    </source>
</reference>
<comment type="subcellular location">
    <subcellularLocation>
        <location evidence="1">Membrane</location>
        <topology evidence="1">Multi-pass membrane protein</topology>
    </subcellularLocation>
</comment>
<dbReference type="PANTHER" id="PTHR11654">
    <property type="entry name" value="OLIGOPEPTIDE TRANSPORTER-RELATED"/>
    <property type="match status" value="1"/>
</dbReference>
<sequence>MEEEFQSSEPSYYVSKSLEDNVIVLVNFQDQPEKRINQVVQSNSVSILWQIPQIVIITAAEILFSITGYEFAYSQSAPSMKALVQALWLLTTAIGDSIIVLITALNLFSNMATEFFAYAGAMCAVIIIFALMSIFYYEYNYYTQEKKPEFAPDDEDEEHVPNNDVKMRAFSIDPHDGEYAWAVEQRLDDTPIPDERF</sequence>
<evidence type="ECO:0000313" key="8">
    <source>
        <dbReference type="EMBL" id="EYC44550.1"/>
    </source>
</evidence>
<dbReference type="OrthoDB" id="205993at2759"/>
<keyword evidence="6 7" id="KW-0472">Membrane</keyword>
<dbReference type="AlphaFoldDB" id="A0A016WY54"/>